<evidence type="ECO:0000313" key="1">
    <source>
        <dbReference type="EMBL" id="OGD67551.1"/>
    </source>
</evidence>
<name>A0A1F5EJI5_9BACT</name>
<dbReference type="Proteomes" id="UP000176451">
    <property type="component" value="Unassembled WGS sequence"/>
</dbReference>
<organism evidence="1 2">
    <name type="scientific">Candidatus Berkelbacteria bacterium RIFCSPHIGHO2_12_FULL_36_9</name>
    <dbReference type="NCBI Taxonomy" id="1797469"/>
    <lineage>
        <taxon>Bacteria</taxon>
        <taxon>Candidatus Berkelbacteria</taxon>
    </lineage>
</organism>
<gene>
    <name evidence="1" type="ORF">A3F08_00790</name>
</gene>
<evidence type="ECO:0000313" key="2">
    <source>
        <dbReference type="Proteomes" id="UP000176451"/>
    </source>
</evidence>
<dbReference type="Pfam" id="PF13563">
    <property type="entry name" value="2_5_RNA_ligase2"/>
    <property type="match status" value="1"/>
</dbReference>
<dbReference type="STRING" id="1797469.A3F08_00790"/>
<dbReference type="SUPFAM" id="SSF55144">
    <property type="entry name" value="LigT-like"/>
    <property type="match status" value="1"/>
</dbReference>
<dbReference type="EMBL" id="MEZV01000013">
    <property type="protein sequence ID" value="OGD67551.1"/>
    <property type="molecule type" value="Genomic_DNA"/>
</dbReference>
<proteinExistence type="predicted"/>
<accession>A0A1F5EJI5</accession>
<dbReference type="AlphaFoldDB" id="A0A1F5EJI5"/>
<comment type="caution">
    <text evidence="1">The sequence shown here is derived from an EMBL/GenBank/DDBJ whole genome shotgun (WGS) entry which is preliminary data.</text>
</comment>
<evidence type="ECO:0008006" key="3">
    <source>
        <dbReference type="Google" id="ProtNLM"/>
    </source>
</evidence>
<dbReference type="Gene3D" id="3.90.1140.10">
    <property type="entry name" value="Cyclic phosphodiesterase"/>
    <property type="match status" value="1"/>
</dbReference>
<dbReference type="InterPro" id="IPR009097">
    <property type="entry name" value="Cyclic_Pdiesterase"/>
</dbReference>
<sequence length="182" mass="21669">MKIFAVYGRLKLINKPKWLDEIINSVNFEYELHVTFKQPVFIKKNQADEVKNVADNFFNKIKFPSHKIKVVFDRIYPDSNYECVMIEVKDNPILMDFQKRIIKAFKKYSDYCKPETEKYEKSFHPHLSISLDLDKETYQKEIKKIPANFRVTGEIREIILVIVKEETPKEANDSKNLTIFKL</sequence>
<reference evidence="1 2" key="1">
    <citation type="journal article" date="2016" name="Nat. Commun.">
        <title>Thousands of microbial genomes shed light on interconnected biogeochemical processes in an aquifer system.</title>
        <authorList>
            <person name="Anantharaman K."/>
            <person name="Brown C.T."/>
            <person name="Hug L.A."/>
            <person name="Sharon I."/>
            <person name="Castelle C.J."/>
            <person name="Probst A.J."/>
            <person name="Thomas B.C."/>
            <person name="Singh A."/>
            <person name="Wilkins M.J."/>
            <person name="Karaoz U."/>
            <person name="Brodie E.L."/>
            <person name="Williams K.H."/>
            <person name="Hubbard S.S."/>
            <person name="Banfield J.F."/>
        </authorList>
    </citation>
    <scope>NUCLEOTIDE SEQUENCE [LARGE SCALE GENOMIC DNA]</scope>
</reference>
<protein>
    <recommendedName>
        <fullName evidence="3">2'-5' RNA ligase</fullName>
    </recommendedName>
</protein>